<dbReference type="InterPro" id="IPR036249">
    <property type="entry name" value="Thioredoxin-like_sf"/>
</dbReference>
<feature type="transmembrane region" description="Helical" evidence="9">
    <location>
        <begin position="263"/>
        <end position="280"/>
    </location>
</feature>
<dbReference type="RefSeq" id="XP_062878320.1">
    <property type="nucleotide sequence ID" value="XM_063022250.1"/>
</dbReference>
<feature type="transmembrane region" description="Helical" evidence="9">
    <location>
        <begin position="292"/>
        <end position="315"/>
    </location>
</feature>
<evidence type="ECO:0000313" key="12">
    <source>
        <dbReference type="Proteomes" id="UP001338582"/>
    </source>
</evidence>
<keyword evidence="7 9" id="KW-1133">Transmembrane helix</keyword>
<dbReference type="SUPFAM" id="SSF52833">
    <property type="entry name" value="Thioredoxin-like"/>
    <property type="match status" value="1"/>
</dbReference>
<feature type="chain" id="PRO_5044005154" evidence="10">
    <location>
        <begin position="20"/>
        <end position="330"/>
    </location>
</feature>
<keyword evidence="5 10" id="KW-0732">Signal</keyword>
<dbReference type="AlphaFoldDB" id="A0AAX4HBL4"/>
<evidence type="ECO:0000256" key="7">
    <source>
        <dbReference type="ARBA" id="ARBA00022989"/>
    </source>
</evidence>
<evidence type="ECO:0000313" key="11">
    <source>
        <dbReference type="EMBL" id="WPK25938.1"/>
    </source>
</evidence>
<dbReference type="Gene3D" id="3.40.30.10">
    <property type="entry name" value="Glutaredoxin"/>
    <property type="match status" value="1"/>
</dbReference>
<comment type="similarity">
    <text evidence="3">Belongs to the OST3/OST6 family.</text>
</comment>
<dbReference type="KEGG" id="asau:88174340"/>
<reference evidence="11 12" key="1">
    <citation type="submission" date="2023-10" db="EMBL/GenBank/DDBJ databases">
        <title>Draft Genome Sequence of Candida saopaulonensis from a very Premature Infant with Sepsis.</title>
        <authorList>
            <person name="Ning Y."/>
            <person name="Dai R."/>
            <person name="Xiao M."/>
            <person name="Xu Y."/>
            <person name="Yan Q."/>
            <person name="Zhang L."/>
        </authorList>
    </citation>
    <scope>NUCLEOTIDE SEQUENCE [LARGE SCALE GENOMIC DNA]</scope>
    <source>
        <strain evidence="11 12">19XY460</strain>
    </source>
</reference>
<evidence type="ECO:0000256" key="5">
    <source>
        <dbReference type="ARBA" id="ARBA00022729"/>
    </source>
</evidence>
<protein>
    <submittedName>
        <fullName evidence="11">Uncharacterized protein</fullName>
    </submittedName>
</protein>
<dbReference type="PANTHER" id="PTHR12692:SF0">
    <property type="entry name" value="GH11935P"/>
    <property type="match status" value="1"/>
</dbReference>
<keyword evidence="8 9" id="KW-0472">Membrane</keyword>
<dbReference type="EMBL" id="CP138897">
    <property type="protein sequence ID" value="WPK25938.1"/>
    <property type="molecule type" value="Genomic_DNA"/>
</dbReference>
<sequence>MKHWTPVVFLAFLWTQVFAAYSNSEMKTLVKNSGSGYIRLSEANYKKHLYGHRDYDVVLFMTSQAPQLNCVLCREYTPAFEAVAQLYSHTFPEGVSTGRDLYFLYADFLDAKSLFLAMGLDLIPKLYYMEATPESTSDDDFNKQNNPYPFYQGDFVELTNQWVYTMTGHRIEVYTPPDYSKMVFNAIATFAVVFAFKRFRTQIFAILKSNYVWGIGTIILVLLFISGQMFTQIRSVPFMYEKKEGVEVFATNAQMQYGVETQIVSTMYGLMGIVFLVLANRVSSIKNAKVQFMAVTIVSVLLYLLYSIFLSIFNIKYRGYPYMLLDLGVA</sequence>
<keyword evidence="4 9" id="KW-0812">Transmembrane</keyword>
<keyword evidence="12" id="KW-1185">Reference proteome</keyword>
<keyword evidence="6" id="KW-0256">Endoplasmic reticulum</keyword>
<evidence type="ECO:0000256" key="2">
    <source>
        <dbReference type="ARBA" id="ARBA00004477"/>
    </source>
</evidence>
<feature type="transmembrane region" description="Helical" evidence="9">
    <location>
        <begin position="182"/>
        <end position="199"/>
    </location>
</feature>
<feature type="transmembrane region" description="Helical" evidence="9">
    <location>
        <begin position="211"/>
        <end position="230"/>
    </location>
</feature>
<evidence type="ECO:0000256" key="10">
    <source>
        <dbReference type="SAM" id="SignalP"/>
    </source>
</evidence>
<organism evidence="11 12">
    <name type="scientific">Australozyma saopauloensis</name>
    <dbReference type="NCBI Taxonomy" id="291208"/>
    <lineage>
        <taxon>Eukaryota</taxon>
        <taxon>Fungi</taxon>
        <taxon>Dikarya</taxon>
        <taxon>Ascomycota</taxon>
        <taxon>Saccharomycotina</taxon>
        <taxon>Pichiomycetes</taxon>
        <taxon>Metschnikowiaceae</taxon>
        <taxon>Australozyma</taxon>
    </lineage>
</organism>
<evidence type="ECO:0000256" key="8">
    <source>
        <dbReference type="ARBA" id="ARBA00023136"/>
    </source>
</evidence>
<comment type="subcellular location">
    <subcellularLocation>
        <location evidence="2">Endoplasmic reticulum membrane</location>
        <topology evidence="2">Multi-pass membrane protein</topology>
    </subcellularLocation>
</comment>
<dbReference type="GO" id="GO:0018279">
    <property type="term" value="P:protein N-linked glycosylation via asparagine"/>
    <property type="evidence" value="ECO:0007669"/>
    <property type="project" value="TreeGrafter"/>
</dbReference>
<accession>A0AAX4HBL4</accession>
<evidence type="ECO:0000256" key="6">
    <source>
        <dbReference type="ARBA" id="ARBA00022824"/>
    </source>
</evidence>
<gene>
    <name evidence="11" type="ORF">PUMCH_003276</name>
</gene>
<comment type="function">
    <text evidence="1">Subunit of the oligosaccharyl transferase (OST) complex that catalyzes the initial transfer of a defined glycan (Glc(3)Man(9)GlcNAc(2) in eukaryotes) from the lipid carrier dolichol-pyrophosphate to an asparagine residue within an Asn-X-Ser/Thr consensus motif in nascent polypeptide chains, the first step in protein N-glycosylation. N-glycosylation occurs cotranslationally and the complex associates with the Sec61 complex at the channel-forming translocon complex that mediates protein translocation across the endoplasmic reticulum (ER). All subunits are required for a maximal enzyme activity.</text>
</comment>
<dbReference type="InterPro" id="IPR021149">
    <property type="entry name" value="OligosaccharylTrfase_OST3/OST6"/>
</dbReference>
<dbReference type="GeneID" id="88174340"/>
<evidence type="ECO:0000256" key="1">
    <source>
        <dbReference type="ARBA" id="ARBA00002791"/>
    </source>
</evidence>
<dbReference type="Pfam" id="PF04756">
    <property type="entry name" value="OST3_OST6"/>
    <property type="match status" value="1"/>
</dbReference>
<evidence type="ECO:0000256" key="4">
    <source>
        <dbReference type="ARBA" id="ARBA00022692"/>
    </source>
</evidence>
<evidence type="ECO:0000256" key="3">
    <source>
        <dbReference type="ARBA" id="ARBA00009561"/>
    </source>
</evidence>
<dbReference type="GO" id="GO:0008250">
    <property type="term" value="C:oligosaccharyltransferase complex"/>
    <property type="evidence" value="ECO:0007669"/>
    <property type="project" value="TreeGrafter"/>
</dbReference>
<evidence type="ECO:0000256" key="9">
    <source>
        <dbReference type="SAM" id="Phobius"/>
    </source>
</evidence>
<proteinExistence type="inferred from homology"/>
<feature type="signal peptide" evidence="10">
    <location>
        <begin position="1"/>
        <end position="19"/>
    </location>
</feature>
<dbReference type="Proteomes" id="UP001338582">
    <property type="component" value="Chromosome 4"/>
</dbReference>
<dbReference type="PANTHER" id="PTHR12692">
    <property type="entry name" value="DOLICHYL-DIPHOSPHOOLIGOSACCHARIDE--PROTEIN GLYCOSYLTRANSFERASE-RELATED"/>
    <property type="match status" value="1"/>
</dbReference>
<name>A0AAX4HBL4_9ASCO</name>